<evidence type="ECO:0000313" key="2">
    <source>
        <dbReference type="Proteomes" id="UP001596447"/>
    </source>
</evidence>
<comment type="caution">
    <text evidence="1">The sequence shown here is derived from an EMBL/GenBank/DDBJ whole genome shotgun (WGS) entry which is preliminary data.</text>
</comment>
<dbReference type="Proteomes" id="UP001596447">
    <property type="component" value="Unassembled WGS sequence"/>
</dbReference>
<gene>
    <name evidence="1" type="ORF">ACFQJ9_06655</name>
</gene>
<dbReference type="RefSeq" id="WP_279529042.1">
    <property type="nucleotide sequence ID" value="NZ_CP122312.1"/>
</dbReference>
<reference evidence="1 2" key="1">
    <citation type="journal article" date="2019" name="Int. J. Syst. Evol. Microbiol.">
        <title>The Global Catalogue of Microorganisms (GCM) 10K type strain sequencing project: providing services to taxonomists for standard genome sequencing and annotation.</title>
        <authorList>
            <consortium name="The Broad Institute Genomics Platform"/>
            <consortium name="The Broad Institute Genome Sequencing Center for Infectious Disease"/>
            <person name="Wu L."/>
            <person name="Ma J."/>
        </authorList>
    </citation>
    <scope>NUCLEOTIDE SEQUENCE [LARGE SCALE GENOMIC DNA]</scope>
    <source>
        <strain evidence="1 2">XZGYJ-43</strain>
    </source>
</reference>
<evidence type="ECO:0000313" key="1">
    <source>
        <dbReference type="EMBL" id="MFC7199096.1"/>
    </source>
</evidence>
<dbReference type="InterPro" id="IPR055944">
    <property type="entry name" value="DUF7522"/>
</dbReference>
<protein>
    <submittedName>
        <fullName evidence="1">Uncharacterized protein</fullName>
    </submittedName>
</protein>
<proteinExistence type="predicted"/>
<dbReference type="AlphaFoldDB" id="A0ABD5Z1M4"/>
<dbReference type="EMBL" id="JBHTAR010000011">
    <property type="protein sequence ID" value="MFC7199096.1"/>
    <property type="molecule type" value="Genomic_DNA"/>
</dbReference>
<organism evidence="1 2">
    <name type="scientific">Halospeciosus flavus</name>
    <dbReference type="NCBI Taxonomy" id="3032283"/>
    <lineage>
        <taxon>Archaea</taxon>
        <taxon>Methanobacteriati</taxon>
        <taxon>Methanobacteriota</taxon>
        <taxon>Stenosarchaea group</taxon>
        <taxon>Halobacteria</taxon>
        <taxon>Halobacteriales</taxon>
        <taxon>Halobacteriaceae</taxon>
        <taxon>Halospeciosus</taxon>
    </lineage>
</organism>
<keyword evidence="2" id="KW-1185">Reference proteome</keyword>
<name>A0ABD5Z1M4_9EURY</name>
<sequence>MIQNESSIFGVDVDALVRVFRDEVKHDLRILAEFDDDSFEHLYVSDEVLDEYDGEGGYLDRMSTVESFLRADLLERDAYTALVPQAGEAHLFVTQTENQLFVRIFDDDRALFACVVDHGPIDTVVEKLEDAIDAH</sequence>
<accession>A0ABD5Z1M4</accession>
<dbReference type="Pfam" id="PF24366">
    <property type="entry name" value="DUF7522"/>
    <property type="match status" value="1"/>
</dbReference>